<organism evidence="2 3">
    <name type="scientific">Halocaridina rubra</name>
    <name type="common">Hawaiian red shrimp</name>
    <dbReference type="NCBI Taxonomy" id="373956"/>
    <lineage>
        <taxon>Eukaryota</taxon>
        <taxon>Metazoa</taxon>
        <taxon>Ecdysozoa</taxon>
        <taxon>Arthropoda</taxon>
        <taxon>Crustacea</taxon>
        <taxon>Multicrustacea</taxon>
        <taxon>Malacostraca</taxon>
        <taxon>Eumalacostraca</taxon>
        <taxon>Eucarida</taxon>
        <taxon>Decapoda</taxon>
        <taxon>Pleocyemata</taxon>
        <taxon>Caridea</taxon>
        <taxon>Atyoidea</taxon>
        <taxon>Atyidae</taxon>
        <taxon>Halocaridina</taxon>
    </lineage>
</organism>
<evidence type="ECO:0000313" key="3">
    <source>
        <dbReference type="Proteomes" id="UP001381693"/>
    </source>
</evidence>
<dbReference type="AlphaFoldDB" id="A0AAN8XEC5"/>
<reference evidence="2 3" key="1">
    <citation type="submission" date="2023-11" db="EMBL/GenBank/DDBJ databases">
        <title>Halocaridina rubra genome assembly.</title>
        <authorList>
            <person name="Smith C."/>
        </authorList>
    </citation>
    <scope>NUCLEOTIDE SEQUENCE [LARGE SCALE GENOMIC DNA]</scope>
    <source>
        <strain evidence="2">EP-1</strain>
        <tissue evidence="2">Whole</tissue>
    </source>
</reference>
<protein>
    <recommendedName>
        <fullName evidence="1">Reverse transcriptase domain-containing protein</fullName>
    </recommendedName>
</protein>
<dbReference type="PROSITE" id="PS50878">
    <property type="entry name" value="RT_POL"/>
    <property type="match status" value="1"/>
</dbReference>
<sequence>MSFKNNKLYIPVHFFADDGLILPNNRRQMERMLDLIMEVSGSCGLSINTKKAI</sequence>
<dbReference type="Proteomes" id="UP001381693">
    <property type="component" value="Unassembled WGS sequence"/>
</dbReference>
<feature type="domain" description="Reverse transcriptase" evidence="1">
    <location>
        <begin position="1"/>
        <end position="53"/>
    </location>
</feature>
<accession>A0AAN8XEC5</accession>
<dbReference type="EMBL" id="JAXCGZ010004382">
    <property type="protein sequence ID" value="KAK7081857.1"/>
    <property type="molecule type" value="Genomic_DNA"/>
</dbReference>
<proteinExistence type="predicted"/>
<evidence type="ECO:0000259" key="1">
    <source>
        <dbReference type="PROSITE" id="PS50878"/>
    </source>
</evidence>
<comment type="caution">
    <text evidence="2">The sequence shown here is derived from an EMBL/GenBank/DDBJ whole genome shotgun (WGS) entry which is preliminary data.</text>
</comment>
<dbReference type="InterPro" id="IPR000477">
    <property type="entry name" value="RT_dom"/>
</dbReference>
<gene>
    <name evidence="2" type="ORF">SK128_000339</name>
</gene>
<keyword evidence="3" id="KW-1185">Reference proteome</keyword>
<evidence type="ECO:0000313" key="2">
    <source>
        <dbReference type="EMBL" id="KAK7081857.1"/>
    </source>
</evidence>
<name>A0AAN8XEC5_HALRR</name>
<feature type="non-terminal residue" evidence="2">
    <location>
        <position position="53"/>
    </location>
</feature>